<name>X1IF55_9ZZZZ</name>
<dbReference type="Gene3D" id="2.170.130.10">
    <property type="entry name" value="TonB-dependent receptor, plug domain"/>
    <property type="match status" value="1"/>
</dbReference>
<dbReference type="PANTHER" id="PTHR30069">
    <property type="entry name" value="TONB-DEPENDENT OUTER MEMBRANE RECEPTOR"/>
    <property type="match status" value="1"/>
</dbReference>
<dbReference type="SUPFAM" id="SSF56935">
    <property type="entry name" value="Porins"/>
    <property type="match status" value="1"/>
</dbReference>
<evidence type="ECO:0000313" key="4">
    <source>
        <dbReference type="EMBL" id="GAH81016.1"/>
    </source>
</evidence>
<gene>
    <name evidence="4" type="ORF">S03H2_55529</name>
</gene>
<dbReference type="InterPro" id="IPR037066">
    <property type="entry name" value="Plug_dom_sf"/>
</dbReference>
<evidence type="ECO:0000256" key="1">
    <source>
        <dbReference type="ARBA" id="ARBA00022729"/>
    </source>
</evidence>
<dbReference type="PANTHER" id="PTHR30069:SF29">
    <property type="entry name" value="HEMOGLOBIN AND HEMOGLOBIN-HAPTOGLOBIN-BINDING PROTEIN 1-RELATED"/>
    <property type="match status" value="1"/>
</dbReference>
<feature type="compositionally biased region" description="Low complexity" evidence="2">
    <location>
        <begin position="1"/>
        <end position="16"/>
    </location>
</feature>
<comment type="caution">
    <text evidence="4">The sequence shown here is derived from an EMBL/GenBank/DDBJ whole genome shotgun (WGS) entry which is preliminary data.</text>
</comment>
<accession>X1IF55</accession>
<dbReference type="Pfam" id="PF07715">
    <property type="entry name" value="Plug"/>
    <property type="match status" value="1"/>
</dbReference>
<feature type="region of interest" description="Disordered" evidence="2">
    <location>
        <begin position="1"/>
        <end position="22"/>
    </location>
</feature>
<reference evidence="4" key="1">
    <citation type="journal article" date="2014" name="Front. Microbiol.">
        <title>High frequency of phylogenetically diverse reductive dehalogenase-homologous genes in deep subseafloor sedimentary metagenomes.</title>
        <authorList>
            <person name="Kawai M."/>
            <person name="Futagami T."/>
            <person name="Toyoda A."/>
            <person name="Takaki Y."/>
            <person name="Nishi S."/>
            <person name="Hori S."/>
            <person name="Arai W."/>
            <person name="Tsubouchi T."/>
            <person name="Morono Y."/>
            <person name="Uchiyama I."/>
            <person name="Ito T."/>
            <person name="Fujiyama A."/>
            <person name="Inagaki F."/>
            <person name="Takami H."/>
        </authorList>
    </citation>
    <scope>NUCLEOTIDE SEQUENCE</scope>
    <source>
        <strain evidence="4">Expedition CK06-06</strain>
    </source>
</reference>
<dbReference type="InterPro" id="IPR012910">
    <property type="entry name" value="Plug_dom"/>
</dbReference>
<dbReference type="GO" id="GO:0044718">
    <property type="term" value="P:siderophore transmembrane transport"/>
    <property type="evidence" value="ECO:0007669"/>
    <property type="project" value="TreeGrafter"/>
</dbReference>
<dbReference type="AlphaFoldDB" id="X1IF55"/>
<protein>
    <recommendedName>
        <fullName evidence="3">TonB-dependent receptor plug domain-containing protein</fullName>
    </recommendedName>
</protein>
<keyword evidence="1" id="KW-0732">Signal</keyword>
<feature type="domain" description="TonB-dependent receptor plug" evidence="3">
    <location>
        <begin position="42"/>
        <end position="139"/>
    </location>
</feature>
<organism evidence="4">
    <name type="scientific">marine sediment metagenome</name>
    <dbReference type="NCBI Taxonomy" id="412755"/>
    <lineage>
        <taxon>unclassified sequences</taxon>
        <taxon>metagenomes</taxon>
        <taxon>ecological metagenomes</taxon>
    </lineage>
</organism>
<dbReference type="GO" id="GO:0015344">
    <property type="term" value="F:siderophore uptake transmembrane transporter activity"/>
    <property type="evidence" value="ECO:0007669"/>
    <property type="project" value="TreeGrafter"/>
</dbReference>
<evidence type="ECO:0000259" key="3">
    <source>
        <dbReference type="Pfam" id="PF07715"/>
    </source>
</evidence>
<evidence type="ECO:0000256" key="2">
    <source>
        <dbReference type="SAM" id="MobiDB-lite"/>
    </source>
</evidence>
<proteinExistence type="predicted"/>
<dbReference type="InterPro" id="IPR039426">
    <property type="entry name" value="TonB-dep_rcpt-like"/>
</dbReference>
<dbReference type="EMBL" id="BARU01035475">
    <property type="protein sequence ID" value="GAH81016.1"/>
    <property type="molecule type" value="Genomic_DNA"/>
</dbReference>
<sequence>MIGAAPVAGAADATSADESTQPTPLGLVEVVGAKPAPLPPGAQVLSIETIDAMDRRNVAEALDLLPGVARQNFGQRRDTLINLRGFDSREVTLYVDGVPVYVPYDGNLDLARLGVEDLSQIVVTKGLTSVLYGPNALGGSINLVSRRPEKPFEGRVYAGFDS</sequence>
<feature type="non-terminal residue" evidence="4">
    <location>
        <position position="162"/>
    </location>
</feature>
<dbReference type="PROSITE" id="PS52016">
    <property type="entry name" value="TONB_DEPENDENT_REC_3"/>
    <property type="match status" value="1"/>
</dbReference>